<evidence type="ECO:0000313" key="2">
    <source>
        <dbReference type="Proteomes" id="UP000275846"/>
    </source>
</evidence>
<proteinExistence type="predicted"/>
<dbReference type="EMBL" id="UYSU01045558">
    <property type="protein sequence ID" value="VDM05256.1"/>
    <property type="molecule type" value="Genomic_DNA"/>
</dbReference>
<dbReference type="Proteomes" id="UP000275846">
    <property type="component" value="Unassembled WGS sequence"/>
</dbReference>
<evidence type="ECO:0000313" key="3">
    <source>
        <dbReference type="WBParaSite" id="SSLN_0001958901-mRNA-1"/>
    </source>
</evidence>
<dbReference type="InterPro" id="IPR012337">
    <property type="entry name" value="RNaseH-like_sf"/>
</dbReference>
<dbReference type="Gene3D" id="3.30.420.10">
    <property type="entry name" value="Ribonuclease H-like superfamily/Ribonuclease H"/>
    <property type="match status" value="1"/>
</dbReference>
<sequence>MAGSLPNGTHDNWSHNQQSSATVKQVCLSRNDGEQLKSAAFVRFCKWSGITHLRSPQLHSQCKEQFERFVDMFKRALQKSKGEETTEEVLEIFLLTYQATPNTYASHGVSPAEASMQRKLCTPVDVIRPLSPVSVSDETAHPTPMQRQFNQRHVAKQRLFRLGETVLAKTYRKNQEQWTLGRVYRKCGDVFCEIRVGSDIRVRHANQLKHTKYATSRYATEWEMSNGSSKAGWTYRFPEQRREPNAIILFPIATEKTDVPVPQ</sequence>
<dbReference type="PANTHER" id="PTHR37984">
    <property type="entry name" value="PROTEIN CBG26694"/>
    <property type="match status" value="1"/>
</dbReference>
<dbReference type="InterPro" id="IPR036397">
    <property type="entry name" value="RNaseH_sf"/>
</dbReference>
<keyword evidence="2" id="KW-1185">Reference proteome</keyword>
<dbReference type="OrthoDB" id="7758825at2759"/>
<name>A0A183TQX2_SCHSO</name>
<protein>
    <submittedName>
        <fullName evidence="3">Integrase catalytic domain-containing protein</fullName>
    </submittedName>
</protein>
<organism evidence="3">
    <name type="scientific">Schistocephalus solidus</name>
    <name type="common">Tapeworm</name>
    <dbReference type="NCBI Taxonomy" id="70667"/>
    <lineage>
        <taxon>Eukaryota</taxon>
        <taxon>Metazoa</taxon>
        <taxon>Spiralia</taxon>
        <taxon>Lophotrochozoa</taxon>
        <taxon>Platyhelminthes</taxon>
        <taxon>Cestoda</taxon>
        <taxon>Eucestoda</taxon>
        <taxon>Diphyllobothriidea</taxon>
        <taxon>Diphyllobothriidae</taxon>
        <taxon>Schistocephalus</taxon>
    </lineage>
</organism>
<reference evidence="1 2" key="2">
    <citation type="submission" date="2018-11" db="EMBL/GenBank/DDBJ databases">
        <authorList>
            <consortium name="Pathogen Informatics"/>
        </authorList>
    </citation>
    <scope>NUCLEOTIDE SEQUENCE [LARGE SCALE GENOMIC DNA]</scope>
    <source>
        <strain evidence="1 2">NST_G2</strain>
    </source>
</reference>
<dbReference type="InterPro" id="IPR050951">
    <property type="entry name" value="Retrovirus_Pol_polyprotein"/>
</dbReference>
<dbReference type="STRING" id="70667.A0A183TQX2"/>
<evidence type="ECO:0000313" key="1">
    <source>
        <dbReference type="EMBL" id="VDM05256.1"/>
    </source>
</evidence>
<accession>A0A183TQX2</accession>
<gene>
    <name evidence="1" type="ORF">SSLN_LOCUS18870</name>
</gene>
<dbReference type="PANTHER" id="PTHR37984:SF5">
    <property type="entry name" value="PROTEIN NYNRIN-LIKE"/>
    <property type="match status" value="1"/>
</dbReference>
<dbReference type="AlphaFoldDB" id="A0A183TQX2"/>
<reference evidence="3" key="1">
    <citation type="submission" date="2016-06" db="UniProtKB">
        <authorList>
            <consortium name="WormBaseParasite"/>
        </authorList>
    </citation>
    <scope>IDENTIFICATION</scope>
</reference>
<dbReference type="SUPFAM" id="SSF53098">
    <property type="entry name" value="Ribonuclease H-like"/>
    <property type="match status" value="1"/>
</dbReference>
<dbReference type="WBParaSite" id="SSLN_0001958901-mRNA-1">
    <property type="protein sequence ID" value="SSLN_0001958901-mRNA-1"/>
    <property type="gene ID" value="SSLN_0001958901"/>
</dbReference>
<dbReference type="GO" id="GO:0003676">
    <property type="term" value="F:nucleic acid binding"/>
    <property type="evidence" value="ECO:0007669"/>
    <property type="project" value="InterPro"/>
</dbReference>